<keyword evidence="8" id="KW-1185">Reference proteome</keyword>
<sequence>MGQNLVSQSQSRDELLYQLVTSGDVNSIRALCREGANLEWIDQEGKTPLIVACMDSGLFNVAKALIELGANVDAYRPGRHAGTPLHHAAKRGLHETVNLLLSSGANALVRNDDCHTALDVARIKGYTNVVRAIENHIGFFSGWLREFFGPGFLEALAHKFLSRKVWAVVTPCGSSNPSKPPRLQLAIYPTLQESQPRTIISLWKAKIEEPKFHQPDPGLIIFDQPTETRYKFAPEKEGDKQQLHWLYDACRGVSQILRRPVNQNTPTEVSGNENLTSVEAVELAMALNASIQSAREDRPDTQSEGSARGDSLRGWDPAASSSGWINEATNAEYNGWGIATESRAQTRGQTHTNTSPVVLPNDENSELVLPAPSAPPVPAEALEEGPVHYPSIDSSPVYYPSIDSSSLNFSVPAIEHGASEKSDMKDGEGSSSCIVCWEAPIEGACVPCGHMVGCMTCLSEIKTQKGVCPVCRTKLNQVLRLYTV</sequence>
<evidence type="ECO:0000313" key="8">
    <source>
        <dbReference type="Proteomes" id="UP001159364"/>
    </source>
</evidence>
<dbReference type="AlphaFoldDB" id="A0AAV8SA93"/>
<evidence type="ECO:0000256" key="3">
    <source>
        <dbReference type="PROSITE-ProRule" id="PRU00023"/>
    </source>
</evidence>
<organism evidence="7 8">
    <name type="scientific">Erythroxylum novogranatense</name>
    <dbReference type="NCBI Taxonomy" id="1862640"/>
    <lineage>
        <taxon>Eukaryota</taxon>
        <taxon>Viridiplantae</taxon>
        <taxon>Streptophyta</taxon>
        <taxon>Embryophyta</taxon>
        <taxon>Tracheophyta</taxon>
        <taxon>Spermatophyta</taxon>
        <taxon>Magnoliopsida</taxon>
        <taxon>eudicotyledons</taxon>
        <taxon>Gunneridae</taxon>
        <taxon>Pentapetalae</taxon>
        <taxon>rosids</taxon>
        <taxon>fabids</taxon>
        <taxon>Malpighiales</taxon>
        <taxon>Erythroxylaceae</taxon>
        <taxon>Erythroxylum</taxon>
    </lineage>
</organism>
<protein>
    <recommendedName>
        <fullName evidence="6">RING-type domain-containing protein</fullName>
    </recommendedName>
</protein>
<evidence type="ECO:0000256" key="4">
    <source>
        <dbReference type="PROSITE-ProRule" id="PRU00175"/>
    </source>
</evidence>
<gene>
    <name evidence="7" type="ORF">K2173_013744</name>
</gene>
<feature type="repeat" description="ANK" evidence="3">
    <location>
        <begin position="44"/>
        <end position="77"/>
    </location>
</feature>
<dbReference type="Pfam" id="PF00023">
    <property type="entry name" value="Ank"/>
    <property type="match status" value="1"/>
</dbReference>
<feature type="repeat" description="ANK" evidence="3">
    <location>
        <begin position="80"/>
        <end position="112"/>
    </location>
</feature>
<evidence type="ECO:0000259" key="6">
    <source>
        <dbReference type="PROSITE" id="PS50089"/>
    </source>
</evidence>
<dbReference type="GO" id="GO:0008270">
    <property type="term" value="F:zinc ion binding"/>
    <property type="evidence" value="ECO:0007669"/>
    <property type="project" value="UniProtKB-KW"/>
</dbReference>
<dbReference type="Gene3D" id="3.30.40.10">
    <property type="entry name" value="Zinc/RING finger domain, C3HC4 (zinc finger)"/>
    <property type="match status" value="1"/>
</dbReference>
<dbReference type="Gene3D" id="1.25.40.20">
    <property type="entry name" value="Ankyrin repeat-containing domain"/>
    <property type="match status" value="1"/>
</dbReference>
<dbReference type="SMART" id="SM00248">
    <property type="entry name" value="ANK"/>
    <property type="match status" value="4"/>
</dbReference>
<keyword evidence="4" id="KW-0862">Zinc</keyword>
<evidence type="ECO:0000313" key="7">
    <source>
        <dbReference type="EMBL" id="KAJ8749137.1"/>
    </source>
</evidence>
<dbReference type="EMBL" id="JAIWQS010000012">
    <property type="protein sequence ID" value="KAJ8749137.1"/>
    <property type="molecule type" value="Genomic_DNA"/>
</dbReference>
<dbReference type="SUPFAM" id="SSF48403">
    <property type="entry name" value="Ankyrin repeat"/>
    <property type="match status" value="1"/>
</dbReference>
<feature type="domain" description="RING-type" evidence="6">
    <location>
        <begin position="433"/>
        <end position="472"/>
    </location>
</feature>
<dbReference type="InterPro" id="IPR002110">
    <property type="entry name" value="Ankyrin_rpt"/>
</dbReference>
<dbReference type="Proteomes" id="UP001159364">
    <property type="component" value="Linkage Group LG12"/>
</dbReference>
<keyword evidence="2 3" id="KW-0040">ANK repeat</keyword>
<dbReference type="InterPro" id="IPR036770">
    <property type="entry name" value="Ankyrin_rpt-contain_sf"/>
</dbReference>
<dbReference type="InterPro" id="IPR050889">
    <property type="entry name" value="Dendritic_Spine_Reg/Scaffold"/>
</dbReference>
<keyword evidence="4" id="KW-0863">Zinc-finger</keyword>
<dbReference type="SUPFAM" id="SSF57850">
    <property type="entry name" value="RING/U-box"/>
    <property type="match status" value="1"/>
</dbReference>
<dbReference type="Pfam" id="PF12796">
    <property type="entry name" value="Ank_2"/>
    <property type="match status" value="1"/>
</dbReference>
<dbReference type="PROSITE" id="PS50089">
    <property type="entry name" value="ZF_RING_2"/>
    <property type="match status" value="1"/>
</dbReference>
<keyword evidence="1" id="KW-0677">Repeat</keyword>
<dbReference type="Pfam" id="PF13920">
    <property type="entry name" value="zf-C3HC4_3"/>
    <property type="match status" value="1"/>
</dbReference>
<dbReference type="InterPro" id="IPR001841">
    <property type="entry name" value="Znf_RING"/>
</dbReference>
<dbReference type="PANTHER" id="PTHR24166">
    <property type="entry name" value="ROLLING PEBBLES, ISOFORM B"/>
    <property type="match status" value="1"/>
</dbReference>
<dbReference type="PROSITE" id="PS50297">
    <property type="entry name" value="ANK_REP_REGION"/>
    <property type="match status" value="2"/>
</dbReference>
<name>A0AAV8SA93_9ROSI</name>
<dbReference type="PROSITE" id="PS50088">
    <property type="entry name" value="ANK_REPEAT"/>
    <property type="match status" value="2"/>
</dbReference>
<evidence type="ECO:0000256" key="5">
    <source>
        <dbReference type="SAM" id="MobiDB-lite"/>
    </source>
</evidence>
<proteinExistence type="predicted"/>
<accession>A0AAV8SA93</accession>
<evidence type="ECO:0000256" key="1">
    <source>
        <dbReference type="ARBA" id="ARBA00022737"/>
    </source>
</evidence>
<reference evidence="7 8" key="1">
    <citation type="submission" date="2021-09" db="EMBL/GenBank/DDBJ databases">
        <title>Genomic insights and catalytic innovation underlie evolution of tropane alkaloids biosynthesis.</title>
        <authorList>
            <person name="Wang Y.-J."/>
            <person name="Tian T."/>
            <person name="Huang J.-P."/>
            <person name="Huang S.-X."/>
        </authorList>
    </citation>
    <scope>NUCLEOTIDE SEQUENCE [LARGE SCALE GENOMIC DNA]</scope>
    <source>
        <strain evidence="7">KIB-2018</strain>
        <tissue evidence="7">Leaf</tissue>
    </source>
</reference>
<feature type="region of interest" description="Disordered" evidence="5">
    <location>
        <begin position="291"/>
        <end position="321"/>
    </location>
</feature>
<evidence type="ECO:0000256" key="2">
    <source>
        <dbReference type="ARBA" id="ARBA00023043"/>
    </source>
</evidence>
<dbReference type="InterPro" id="IPR013083">
    <property type="entry name" value="Znf_RING/FYVE/PHD"/>
</dbReference>
<keyword evidence="4" id="KW-0479">Metal-binding</keyword>
<dbReference type="PANTHER" id="PTHR24166:SF50">
    <property type="entry name" value="E3 UBIQUITIN-PROTEIN LIGASE XBOS34-RELATED"/>
    <property type="match status" value="1"/>
</dbReference>
<comment type="caution">
    <text evidence="7">The sequence shown here is derived from an EMBL/GenBank/DDBJ whole genome shotgun (WGS) entry which is preliminary data.</text>
</comment>